<feature type="compositionally biased region" description="Basic and acidic residues" evidence="1">
    <location>
        <begin position="488"/>
        <end position="506"/>
    </location>
</feature>
<feature type="compositionally biased region" description="Low complexity" evidence="1">
    <location>
        <begin position="438"/>
        <end position="455"/>
    </location>
</feature>
<organism evidence="3 4">
    <name type="scientific">Zopfia rhizophila CBS 207.26</name>
    <dbReference type="NCBI Taxonomy" id="1314779"/>
    <lineage>
        <taxon>Eukaryota</taxon>
        <taxon>Fungi</taxon>
        <taxon>Dikarya</taxon>
        <taxon>Ascomycota</taxon>
        <taxon>Pezizomycotina</taxon>
        <taxon>Dothideomycetes</taxon>
        <taxon>Dothideomycetes incertae sedis</taxon>
        <taxon>Zopfiaceae</taxon>
        <taxon>Zopfia</taxon>
    </lineage>
</organism>
<proteinExistence type="predicted"/>
<dbReference type="CDD" id="cd22756">
    <property type="entry name" value="OTU_OTUD3-like"/>
    <property type="match status" value="1"/>
</dbReference>
<sequence>MPNPPTNFSALPPTTLPTIDMKDTRGKTEFPLLLSAGMYAGDIVGDGNCLFNALSDQMFGHQGEHRALRDVTIEHICANKDHYASFIAVHPGGGTRRNPKRKNVNAPYRVNNTLPSQEDIDRQFDKHVQEMRRTGTWGDNMELTAFSSEYNVYIRIWQEDLCYLVSPRPGALRTNIGDVDDTSSDGSIDTNHERPVLNIAYHNWQHYSSVRDINGPHTGLPNLKLNVLTSEERAELQGQLPATAPRLISPSKIKAVHMALPFLVANGTAKLALEETKGSIDAAVSLLIANESRVSSPARSQESSSIERDGDSEDEQLVYGPNKRRNRRLSHKRPDSKKQEDNGDVPKAYKEKRPDSRKQDYRDALNAYKEKRQQILKLRMGQKEDPLSQEAIASIELPEPSSNSEWNDQSSSQGSRSSASASPSPEIPLPPMPFRTGPSTTTPSTASDIATPSASQDTLPTASKPEEPKAVKLKLILKQPQQSNKSKLRQDGPQRTPARDNKDMKKQAQKTARKQRAIAEAKGLETNKLPVKATVKKPSPELAEPFRTFQI</sequence>
<dbReference type="Pfam" id="PF02338">
    <property type="entry name" value="OTU"/>
    <property type="match status" value="1"/>
</dbReference>
<dbReference type="PROSITE" id="PS50802">
    <property type="entry name" value="OTU"/>
    <property type="match status" value="1"/>
</dbReference>
<feature type="region of interest" description="Disordered" evidence="1">
    <location>
        <begin position="292"/>
        <end position="361"/>
    </location>
</feature>
<dbReference type="PANTHER" id="PTHR12419:SF7">
    <property type="entry name" value="OTU DOMAIN-CONTAINING PROTEIN 3"/>
    <property type="match status" value="1"/>
</dbReference>
<feature type="compositionally biased region" description="Basic and acidic residues" evidence="1">
    <location>
        <begin position="332"/>
        <end position="341"/>
    </location>
</feature>
<dbReference type="Gene3D" id="3.90.70.80">
    <property type="match status" value="1"/>
</dbReference>
<feature type="region of interest" description="Disordered" evidence="1">
    <location>
        <begin position="1"/>
        <end position="22"/>
    </location>
</feature>
<dbReference type="GO" id="GO:0016579">
    <property type="term" value="P:protein deubiquitination"/>
    <property type="evidence" value="ECO:0007669"/>
    <property type="project" value="TreeGrafter"/>
</dbReference>
<feature type="domain" description="OTU" evidence="2">
    <location>
        <begin position="38"/>
        <end position="213"/>
    </location>
</feature>
<keyword evidence="4" id="KW-1185">Reference proteome</keyword>
<feature type="compositionally biased region" description="Low complexity" evidence="1">
    <location>
        <begin position="401"/>
        <end position="424"/>
    </location>
</feature>
<dbReference type="Proteomes" id="UP000800200">
    <property type="component" value="Unassembled WGS sequence"/>
</dbReference>
<gene>
    <name evidence="3" type="ORF">K469DRAFT_737628</name>
</gene>
<evidence type="ECO:0000259" key="2">
    <source>
        <dbReference type="PROSITE" id="PS50802"/>
    </source>
</evidence>
<dbReference type="InterPro" id="IPR050704">
    <property type="entry name" value="Peptidase_C85-like"/>
</dbReference>
<name>A0A6A6EAU4_9PEZI</name>
<feature type="region of interest" description="Disordered" evidence="1">
    <location>
        <begin position="379"/>
        <end position="517"/>
    </location>
</feature>
<accession>A0A6A6EAU4</accession>
<evidence type="ECO:0000313" key="4">
    <source>
        <dbReference type="Proteomes" id="UP000800200"/>
    </source>
</evidence>
<feature type="compositionally biased region" description="Basic and acidic residues" evidence="1">
    <location>
        <begin position="347"/>
        <end position="361"/>
    </location>
</feature>
<feature type="compositionally biased region" description="Polar residues" evidence="1">
    <location>
        <begin position="292"/>
        <end position="304"/>
    </location>
</feature>
<dbReference type="OrthoDB" id="409956at2759"/>
<dbReference type="AlphaFoldDB" id="A0A6A6EAU4"/>
<dbReference type="InterPro" id="IPR003323">
    <property type="entry name" value="OTU_dom"/>
</dbReference>
<feature type="compositionally biased region" description="Basic residues" evidence="1">
    <location>
        <begin position="322"/>
        <end position="331"/>
    </location>
</feature>
<protein>
    <submittedName>
        <fullName evidence="3">Cysteine proteinase</fullName>
    </submittedName>
</protein>
<dbReference type="GO" id="GO:0004843">
    <property type="term" value="F:cysteine-type deubiquitinase activity"/>
    <property type="evidence" value="ECO:0007669"/>
    <property type="project" value="TreeGrafter"/>
</dbReference>
<feature type="compositionally biased region" description="Basic residues" evidence="1">
    <location>
        <begin position="507"/>
        <end position="516"/>
    </location>
</feature>
<dbReference type="EMBL" id="ML994624">
    <property type="protein sequence ID" value="KAF2188293.1"/>
    <property type="molecule type" value="Genomic_DNA"/>
</dbReference>
<reference evidence="3" key="1">
    <citation type="journal article" date="2020" name="Stud. Mycol.">
        <title>101 Dothideomycetes genomes: a test case for predicting lifestyles and emergence of pathogens.</title>
        <authorList>
            <person name="Haridas S."/>
            <person name="Albert R."/>
            <person name="Binder M."/>
            <person name="Bloem J."/>
            <person name="Labutti K."/>
            <person name="Salamov A."/>
            <person name="Andreopoulos B."/>
            <person name="Baker S."/>
            <person name="Barry K."/>
            <person name="Bills G."/>
            <person name="Bluhm B."/>
            <person name="Cannon C."/>
            <person name="Castanera R."/>
            <person name="Culley D."/>
            <person name="Daum C."/>
            <person name="Ezra D."/>
            <person name="Gonzalez J."/>
            <person name="Henrissat B."/>
            <person name="Kuo A."/>
            <person name="Liang C."/>
            <person name="Lipzen A."/>
            <person name="Lutzoni F."/>
            <person name="Magnuson J."/>
            <person name="Mondo S."/>
            <person name="Nolan M."/>
            <person name="Ohm R."/>
            <person name="Pangilinan J."/>
            <person name="Park H.-J."/>
            <person name="Ramirez L."/>
            <person name="Alfaro M."/>
            <person name="Sun H."/>
            <person name="Tritt A."/>
            <person name="Yoshinaga Y."/>
            <person name="Zwiers L.-H."/>
            <person name="Turgeon B."/>
            <person name="Goodwin S."/>
            <person name="Spatafora J."/>
            <person name="Crous P."/>
            <person name="Grigoriev I."/>
        </authorList>
    </citation>
    <scope>NUCLEOTIDE SEQUENCE</scope>
    <source>
        <strain evidence="3">CBS 207.26</strain>
    </source>
</reference>
<evidence type="ECO:0000256" key="1">
    <source>
        <dbReference type="SAM" id="MobiDB-lite"/>
    </source>
</evidence>
<dbReference type="InterPro" id="IPR038765">
    <property type="entry name" value="Papain-like_cys_pep_sf"/>
</dbReference>
<evidence type="ECO:0000313" key="3">
    <source>
        <dbReference type="EMBL" id="KAF2188293.1"/>
    </source>
</evidence>
<dbReference type="PANTHER" id="PTHR12419">
    <property type="entry name" value="OTU DOMAIN CONTAINING PROTEIN"/>
    <property type="match status" value="1"/>
</dbReference>
<dbReference type="SUPFAM" id="SSF54001">
    <property type="entry name" value="Cysteine proteinases"/>
    <property type="match status" value="1"/>
</dbReference>